<proteinExistence type="predicted"/>
<dbReference type="EMBL" id="SBIP01000002">
    <property type="protein sequence ID" value="RWX78971.1"/>
    <property type="molecule type" value="Genomic_DNA"/>
</dbReference>
<sequence length="86" mass="9928">MTMETRRRIADKVLARMRERGFPMDQDADFTNLIDLWVAGEIAMSECHRRYLGLVQHRNETLRKAGRPPLPTTADDLAWPDLGADF</sequence>
<evidence type="ECO:0000256" key="1">
    <source>
        <dbReference type="SAM" id="MobiDB-lite"/>
    </source>
</evidence>
<comment type="caution">
    <text evidence="2">The sequence shown here is derived from an EMBL/GenBank/DDBJ whole genome shotgun (WGS) entry which is preliminary data.</text>
</comment>
<accession>A0A3S3T0A2</accession>
<evidence type="ECO:0008006" key="4">
    <source>
        <dbReference type="Google" id="ProtNLM"/>
    </source>
</evidence>
<keyword evidence="3" id="KW-1185">Reference proteome</keyword>
<gene>
    <name evidence="2" type="ORF">EPK99_10375</name>
</gene>
<organism evidence="2 3">
    <name type="scientific">Neorhizobium lilium</name>
    <dbReference type="NCBI Taxonomy" id="2503024"/>
    <lineage>
        <taxon>Bacteria</taxon>
        <taxon>Pseudomonadati</taxon>
        <taxon>Pseudomonadota</taxon>
        <taxon>Alphaproteobacteria</taxon>
        <taxon>Hyphomicrobiales</taxon>
        <taxon>Rhizobiaceae</taxon>
        <taxon>Rhizobium/Agrobacterium group</taxon>
        <taxon>Neorhizobium</taxon>
    </lineage>
</organism>
<dbReference type="Proteomes" id="UP000287687">
    <property type="component" value="Unassembled WGS sequence"/>
</dbReference>
<dbReference type="OrthoDB" id="8397461at2"/>
<dbReference type="RefSeq" id="WP_128442946.1">
    <property type="nucleotide sequence ID" value="NZ_SBIP01000002.1"/>
</dbReference>
<dbReference type="AlphaFoldDB" id="A0A3S3T0A2"/>
<feature type="region of interest" description="Disordered" evidence="1">
    <location>
        <begin position="64"/>
        <end position="86"/>
    </location>
</feature>
<name>A0A3S3T0A2_9HYPH</name>
<evidence type="ECO:0000313" key="3">
    <source>
        <dbReference type="Proteomes" id="UP000287687"/>
    </source>
</evidence>
<reference evidence="2 3" key="1">
    <citation type="submission" date="2019-01" db="EMBL/GenBank/DDBJ databases">
        <title>The draft genome of Rhizobium sp. 24NR.</title>
        <authorList>
            <person name="Liu L."/>
            <person name="Liang L."/>
            <person name="Shi S."/>
            <person name="Xu L."/>
            <person name="Wang X."/>
            <person name="Li L."/>
            <person name="Zhang X."/>
        </authorList>
    </citation>
    <scope>NUCLEOTIDE SEQUENCE [LARGE SCALE GENOMIC DNA]</scope>
    <source>
        <strain evidence="2 3">24NR</strain>
    </source>
</reference>
<evidence type="ECO:0000313" key="2">
    <source>
        <dbReference type="EMBL" id="RWX78971.1"/>
    </source>
</evidence>
<protein>
    <recommendedName>
        <fullName evidence="4">Antitoxin VbhA domain-containing protein</fullName>
    </recommendedName>
</protein>